<keyword evidence="16" id="KW-1185">Reference proteome</keyword>
<dbReference type="PhylomeDB" id="A7RN12"/>
<dbReference type="PANTHER" id="PTHR11845:SF13">
    <property type="entry name" value="5'-DEOXYNUCLEOTIDASE HDDC2"/>
    <property type="match status" value="1"/>
</dbReference>
<evidence type="ECO:0000313" key="16">
    <source>
        <dbReference type="Proteomes" id="UP000001593"/>
    </source>
</evidence>
<dbReference type="STRING" id="45351.A7RN12"/>
<evidence type="ECO:0000259" key="14">
    <source>
        <dbReference type="PROSITE" id="PS51831"/>
    </source>
</evidence>
<proteinExistence type="inferred from homology"/>
<dbReference type="KEGG" id="nve:5519397"/>
<gene>
    <name evidence="15" type="ORF">NEMVEDRAFT_v1g160768</name>
</gene>
<organism evidence="15 16">
    <name type="scientific">Nematostella vectensis</name>
    <name type="common">Starlet sea anemone</name>
    <dbReference type="NCBI Taxonomy" id="45351"/>
    <lineage>
        <taxon>Eukaryota</taxon>
        <taxon>Metazoa</taxon>
        <taxon>Cnidaria</taxon>
        <taxon>Anthozoa</taxon>
        <taxon>Hexacorallia</taxon>
        <taxon>Actiniaria</taxon>
        <taxon>Edwardsiidae</taxon>
        <taxon>Nematostella</taxon>
    </lineage>
</organism>
<dbReference type="GO" id="GO:0002953">
    <property type="term" value="F:5'-deoxynucleotidase activity"/>
    <property type="evidence" value="ECO:0000318"/>
    <property type="project" value="GO_Central"/>
</dbReference>
<comment type="catalytic activity">
    <reaction evidence="1">
        <text>a 2'-deoxyribonucleoside 5'-phosphate + H2O = a 2'-deoxyribonucleoside + phosphate</text>
        <dbReference type="Rhea" id="RHEA:36167"/>
        <dbReference type="ChEBI" id="CHEBI:15377"/>
        <dbReference type="ChEBI" id="CHEBI:18274"/>
        <dbReference type="ChEBI" id="CHEBI:43474"/>
        <dbReference type="ChEBI" id="CHEBI:65317"/>
        <dbReference type="EC" id="3.1.3.89"/>
    </reaction>
</comment>
<comment type="cofactor">
    <cofactor evidence="4">
        <name>Mg(2+)</name>
        <dbReference type="ChEBI" id="CHEBI:18420"/>
    </cofactor>
</comment>
<dbReference type="InterPro" id="IPR006674">
    <property type="entry name" value="HD_domain"/>
</dbReference>
<dbReference type="GO" id="GO:0046872">
    <property type="term" value="F:metal ion binding"/>
    <property type="evidence" value="ECO:0007669"/>
    <property type="project" value="UniProtKB-KW"/>
</dbReference>
<dbReference type="InterPro" id="IPR003607">
    <property type="entry name" value="HD/PDEase_dom"/>
</dbReference>
<comment type="function">
    <text evidence="5">Catalyzes the dephosphorylation of the nucleoside 5'-monophosphates deoxyadenosine monophosphate (dAMP), deoxycytidine monophosphate (dCMP), deoxyguanosine monophosphate (dGMP) and deoxythymidine monophosphate (dTMP).</text>
</comment>
<protein>
    <recommendedName>
        <fullName evidence="9">5'-deoxynucleotidase HDDC2</fullName>
        <ecNumber evidence="8">3.1.3.89</ecNumber>
    </recommendedName>
    <alternativeName>
        <fullName evidence="13">HD domain-containing protein 2</fullName>
    </alternativeName>
</protein>
<evidence type="ECO:0000256" key="6">
    <source>
        <dbReference type="ARBA" id="ARBA00009999"/>
    </source>
</evidence>
<feature type="domain" description="HD" evidence="14">
    <location>
        <begin position="30"/>
        <end position="139"/>
    </location>
</feature>
<dbReference type="OMA" id="TWRLCLM"/>
<keyword evidence="11" id="KW-0378">Hydrolase</keyword>
<dbReference type="GO" id="GO:0009159">
    <property type="term" value="P:deoxyribonucleoside monophosphate catabolic process"/>
    <property type="evidence" value="ECO:0007669"/>
    <property type="project" value="UniProtKB-ARBA"/>
</dbReference>
<evidence type="ECO:0000256" key="5">
    <source>
        <dbReference type="ARBA" id="ARBA00004074"/>
    </source>
</evidence>
<accession>A7RN12</accession>
<dbReference type="PROSITE" id="PS51831">
    <property type="entry name" value="HD"/>
    <property type="match status" value="1"/>
</dbReference>
<keyword evidence="12" id="KW-0460">Magnesium</keyword>
<dbReference type="Pfam" id="PF13023">
    <property type="entry name" value="HD_3"/>
    <property type="match status" value="1"/>
</dbReference>
<reference evidence="15 16" key="1">
    <citation type="journal article" date="2007" name="Science">
        <title>Sea anemone genome reveals ancestral eumetazoan gene repertoire and genomic organization.</title>
        <authorList>
            <person name="Putnam N.H."/>
            <person name="Srivastava M."/>
            <person name="Hellsten U."/>
            <person name="Dirks B."/>
            <person name="Chapman J."/>
            <person name="Salamov A."/>
            <person name="Terry A."/>
            <person name="Shapiro H."/>
            <person name="Lindquist E."/>
            <person name="Kapitonov V.V."/>
            <person name="Jurka J."/>
            <person name="Genikhovich G."/>
            <person name="Grigoriev I.V."/>
            <person name="Lucas S.M."/>
            <person name="Steele R.E."/>
            <person name="Finnerty J.R."/>
            <person name="Technau U."/>
            <person name="Martindale M.Q."/>
            <person name="Rokhsar D.S."/>
        </authorList>
    </citation>
    <scope>NUCLEOTIDE SEQUENCE [LARGE SCALE GENOMIC DNA]</scope>
    <source>
        <strain evidence="16">CH2 X CH6</strain>
    </source>
</reference>
<comment type="similarity">
    <text evidence="6">Belongs to the HDDC2 family.</text>
</comment>
<evidence type="ECO:0000256" key="3">
    <source>
        <dbReference type="ARBA" id="ARBA00001941"/>
    </source>
</evidence>
<dbReference type="OrthoDB" id="10254258at2759"/>
<evidence type="ECO:0000256" key="7">
    <source>
        <dbReference type="ARBA" id="ARBA00011738"/>
    </source>
</evidence>
<dbReference type="SUPFAM" id="SSF109604">
    <property type="entry name" value="HD-domain/PDEase-like"/>
    <property type="match status" value="1"/>
</dbReference>
<comment type="cofactor">
    <cofactor evidence="2">
        <name>Mn(2+)</name>
        <dbReference type="ChEBI" id="CHEBI:29035"/>
    </cofactor>
</comment>
<dbReference type="FunFam" id="1.10.3210.10:FF:000011">
    <property type="entry name" value="HD domain-containing protein 2"/>
    <property type="match status" value="1"/>
</dbReference>
<evidence type="ECO:0000256" key="13">
    <source>
        <dbReference type="ARBA" id="ARBA00032735"/>
    </source>
</evidence>
<evidence type="ECO:0000256" key="4">
    <source>
        <dbReference type="ARBA" id="ARBA00001946"/>
    </source>
</evidence>
<dbReference type="SMART" id="SM00471">
    <property type="entry name" value="HDc"/>
    <property type="match status" value="1"/>
</dbReference>
<evidence type="ECO:0000256" key="1">
    <source>
        <dbReference type="ARBA" id="ARBA00001638"/>
    </source>
</evidence>
<keyword evidence="10" id="KW-0479">Metal-binding</keyword>
<evidence type="ECO:0000256" key="11">
    <source>
        <dbReference type="ARBA" id="ARBA00022801"/>
    </source>
</evidence>
<dbReference type="EMBL" id="DS469521">
    <property type="protein sequence ID" value="EDO47192.1"/>
    <property type="molecule type" value="Genomic_DNA"/>
</dbReference>
<sequence>MLKFLSLVGQLKRTKRTGWVDHGVKAPESVSDHMYRMAVICFLLPSKSTAATGDTLNKDHCIKIALVHDIAECIVGDLAPSDGVSKEEKHKREKAAMEELAILAGEEAGKEIYELWEEYEFQKSPEAKFVKDVDRFEMILQAHEYETEEHKTEWLQDFFDSTKGKFGHPVVKDWVASLNKARVDNKQQTS</sequence>
<comment type="cofactor">
    <cofactor evidence="3">
        <name>Co(2+)</name>
        <dbReference type="ChEBI" id="CHEBI:48828"/>
    </cofactor>
</comment>
<comment type="subunit">
    <text evidence="7">Homodimer.</text>
</comment>
<dbReference type="EC" id="3.1.3.89" evidence="8"/>
<dbReference type="HOGENOM" id="CLU_039453_2_1_1"/>
<dbReference type="AlphaFoldDB" id="A7RN12"/>
<evidence type="ECO:0000313" key="15">
    <source>
        <dbReference type="EMBL" id="EDO47192.1"/>
    </source>
</evidence>
<evidence type="ECO:0000256" key="10">
    <source>
        <dbReference type="ARBA" id="ARBA00022723"/>
    </source>
</evidence>
<dbReference type="InterPro" id="IPR039356">
    <property type="entry name" value="YfbR/HDDC2"/>
</dbReference>
<dbReference type="Gene3D" id="1.10.3210.10">
    <property type="entry name" value="Hypothetical protein af1432"/>
    <property type="match status" value="1"/>
</dbReference>
<evidence type="ECO:0000256" key="12">
    <source>
        <dbReference type="ARBA" id="ARBA00022842"/>
    </source>
</evidence>
<dbReference type="InParanoid" id="A7RN12"/>
<name>A7RN12_NEMVE</name>
<evidence type="ECO:0000256" key="8">
    <source>
        <dbReference type="ARBA" id="ARBA00012964"/>
    </source>
</evidence>
<dbReference type="PANTHER" id="PTHR11845">
    <property type="entry name" value="5'-DEOXYNUCLEOTIDASE HDDC2"/>
    <property type="match status" value="1"/>
</dbReference>
<evidence type="ECO:0000256" key="9">
    <source>
        <dbReference type="ARBA" id="ARBA00015933"/>
    </source>
</evidence>
<dbReference type="Proteomes" id="UP000001593">
    <property type="component" value="Unassembled WGS sequence"/>
</dbReference>
<evidence type="ECO:0000256" key="2">
    <source>
        <dbReference type="ARBA" id="ARBA00001936"/>
    </source>
</evidence>
<dbReference type="eggNOG" id="KOG3197">
    <property type="taxonomic scope" value="Eukaryota"/>
</dbReference>